<dbReference type="Pfam" id="PF13347">
    <property type="entry name" value="MFS_2"/>
    <property type="match status" value="1"/>
</dbReference>
<dbReference type="PANTHER" id="PTHR11328">
    <property type="entry name" value="MAJOR FACILITATOR SUPERFAMILY DOMAIN-CONTAINING PROTEIN"/>
    <property type="match status" value="1"/>
</dbReference>
<dbReference type="InterPro" id="IPR039672">
    <property type="entry name" value="MFS_2"/>
</dbReference>
<dbReference type="EMBL" id="RYUW01000002">
    <property type="protein sequence ID" value="RYQ38809.1"/>
    <property type="molecule type" value="Genomic_DNA"/>
</dbReference>
<feature type="transmembrane region" description="Helical" evidence="1">
    <location>
        <begin position="340"/>
        <end position="364"/>
    </location>
</feature>
<gene>
    <name evidence="2" type="ORF">PG2003B_0172</name>
</gene>
<dbReference type="GO" id="GO:0005886">
    <property type="term" value="C:plasma membrane"/>
    <property type="evidence" value="ECO:0007669"/>
    <property type="project" value="TreeGrafter"/>
</dbReference>
<organism evidence="2 3">
    <name type="scientific">Bifidobacterium pseudolongum subsp. globosum</name>
    <dbReference type="NCBI Taxonomy" id="1690"/>
    <lineage>
        <taxon>Bacteria</taxon>
        <taxon>Bacillati</taxon>
        <taxon>Actinomycetota</taxon>
        <taxon>Actinomycetes</taxon>
        <taxon>Bifidobacteriales</taxon>
        <taxon>Bifidobacteriaceae</taxon>
        <taxon>Bifidobacterium</taxon>
    </lineage>
</organism>
<dbReference type="RefSeq" id="WP_129966718.1">
    <property type="nucleotide sequence ID" value="NZ_RYUW01000002.1"/>
</dbReference>
<evidence type="ECO:0000313" key="3">
    <source>
        <dbReference type="Proteomes" id="UP000292382"/>
    </source>
</evidence>
<feature type="transmembrane region" description="Helical" evidence="1">
    <location>
        <begin position="396"/>
        <end position="414"/>
    </location>
</feature>
<feature type="transmembrane region" description="Helical" evidence="1">
    <location>
        <begin position="196"/>
        <end position="216"/>
    </location>
</feature>
<keyword evidence="1" id="KW-0812">Transmembrane</keyword>
<sequence>MASAQADTRTVAVEENPPFRKIEPVGYALGDIGNGFYFQLISNYALIYLTDALGISAAIAGGIIFGAKIFSAFTDFGFGRASDHAKLRKDGRYHWFIKMFRYPLMITMMLFFLPQAVDMPMGWRITWCSVLYLLTVFFYSAVSAPYGSIASVSTPVVKHRDAMASGRGFGSNAGGIVVGFILPLLVYKTVDGQKTLQGGIFIWIALVFIALMWLCYETTLRTTVERIRVEQKEEERVPLMQSLKAMFSNRAMVAIVIAALLLILTQLFAGSVNNYLYKDYFNNTFALSILAFQNVPSLILAPFAPAICDKFGKKLACGTTLAVSAAVFLLMYFMHITNPWVFVALSFVANLGNGFFGLMVWSFITDIIDDIQVKTHTREDGTVYTGYMFFRKIGQAFSGLFAGAAVAWTGYISATSGEVIVQPQPVLDRIYTVATVVPAVGYALIAVVLLALYPLSGKIAKENAQIIAARRKEGKL</sequence>
<evidence type="ECO:0000256" key="1">
    <source>
        <dbReference type="SAM" id="Phobius"/>
    </source>
</evidence>
<feature type="transmembrane region" description="Helical" evidence="1">
    <location>
        <begin position="251"/>
        <end position="272"/>
    </location>
</feature>
<feature type="transmembrane region" description="Helical" evidence="1">
    <location>
        <begin position="129"/>
        <end position="157"/>
    </location>
</feature>
<name>A0A4Q5AWM9_9BIFI</name>
<evidence type="ECO:0000313" key="2">
    <source>
        <dbReference type="EMBL" id="RYQ38809.1"/>
    </source>
</evidence>
<dbReference type="Proteomes" id="UP000292382">
    <property type="component" value="Unassembled WGS sequence"/>
</dbReference>
<feature type="transmembrane region" description="Helical" evidence="1">
    <location>
        <begin position="169"/>
        <end position="190"/>
    </location>
</feature>
<reference evidence="2 3" key="1">
    <citation type="submission" date="2018-12" db="EMBL/GenBank/DDBJ databases">
        <title>Unveiling genomic diversity among members of the Bifidobacterium pseudolongum species, a widely distributed gut commensal of the animal kingdom.</title>
        <authorList>
            <person name="Lugli G.A."/>
            <person name="Duranti S."/>
            <person name="Albert K."/>
            <person name="Mancabelli L."/>
            <person name="Napoli S."/>
            <person name="Viappiani A."/>
            <person name="Anzalone R."/>
            <person name="Longhi G."/>
            <person name="Milani C."/>
            <person name="Turroni F."/>
            <person name="Alessandri G."/>
            <person name="Sela D.A."/>
            <person name="Van Sinderen D."/>
            <person name="Ventura M."/>
        </authorList>
    </citation>
    <scope>NUCLEOTIDE SEQUENCE [LARGE SCALE GENOMIC DNA]</scope>
    <source>
        <strain evidence="2 3">2003B</strain>
    </source>
</reference>
<feature type="transmembrane region" description="Helical" evidence="1">
    <location>
        <begin position="430"/>
        <end position="453"/>
    </location>
</feature>
<dbReference type="AlphaFoldDB" id="A0A4Q5AWM9"/>
<feature type="transmembrane region" description="Helical" evidence="1">
    <location>
        <begin position="315"/>
        <end position="334"/>
    </location>
</feature>
<feature type="transmembrane region" description="Helical" evidence="1">
    <location>
        <begin position="52"/>
        <end position="78"/>
    </location>
</feature>
<comment type="caution">
    <text evidence="2">The sequence shown here is derived from an EMBL/GenBank/DDBJ whole genome shotgun (WGS) entry which is preliminary data.</text>
</comment>
<dbReference type="GO" id="GO:0008643">
    <property type="term" value="P:carbohydrate transport"/>
    <property type="evidence" value="ECO:0007669"/>
    <property type="project" value="InterPro"/>
</dbReference>
<dbReference type="GO" id="GO:0015293">
    <property type="term" value="F:symporter activity"/>
    <property type="evidence" value="ECO:0007669"/>
    <property type="project" value="InterPro"/>
</dbReference>
<proteinExistence type="predicted"/>
<feature type="transmembrane region" description="Helical" evidence="1">
    <location>
        <begin position="284"/>
        <end position="303"/>
    </location>
</feature>
<dbReference type="InterPro" id="IPR036259">
    <property type="entry name" value="MFS_trans_sf"/>
</dbReference>
<keyword evidence="1" id="KW-1133">Transmembrane helix</keyword>
<dbReference type="PANTHER" id="PTHR11328:SF24">
    <property type="entry name" value="MAJOR FACILITATOR SUPERFAMILY (MFS) PROFILE DOMAIN-CONTAINING PROTEIN"/>
    <property type="match status" value="1"/>
</dbReference>
<accession>A0A4Q5AWM9</accession>
<feature type="transmembrane region" description="Helical" evidence="1">
    <location>
        <begin position="99"/>
        <end position="117"/>
    </location>
</feature>
<keyword evidence="1" id="KW-0472">Membrane</keyword>
<protein>
    <submittedName>
        <fullName evidence="2">Sodium/sugar (Glycoside-Pentoside-Hexuronide) symporter</fullName>
    </submittedName>
</protein>
<dbReference type="Gene3D" id="1.20.1250.20">
    <property type="entry name" value="MFS general substrate transporter like domains"/>
    <property type="match status" value="2"/>
</dbReference>
<dbReference type="SUPFAM" id="SSF103473">
    <property type="entry name" value="MFS general substrate transporter"/>
    <property type="match status" value="1"/>
</dbReference>